<evidence type="ECO:0000256" key="4">
    <source>
        <dbReference type="ARBA" id="ARBA00022679"/>
    </source>
</evidence>
<feature type="binding site" evidence="9">
    <location>
        <position position="211"/>
    </location>
    <ligand>
        <name>Zn(2+)</name>
        <dbReference type="ChEBI" id="CHEBI:29105"/>
        <label>1</label>
    </ligand>
</feature>
<dbReference type="GO" id="GO:0000428">
    <property type="term" value="C:DNA-directed RNA polymerase complex"/>
    <property type="evidence" value="ECO:0007669"/>
    <property type="project" value="UniProtKB-KW"/>
</dbReference>
<feature type="binding site" evidence="9">
    <location>
        <position position="1068"/>
    </location>
    <ligand>
        <name>Zn(2+)</name>
        <dbReference type="ChEBI" id="CHEBI:29105"/>
        <label>2</label>
    </ligand>
</feature>
<dbReference type="PANTHER" id="PTHR19376:SF54">
    <property type="entry name" value="DNA-DIRECTED RNA POLYMERASE SUBUNIT BETA"/>
    <property type="match status" value="1"/>
</dbReference>
<dbReference type="Gene3D" id="4.10.860.120">
    <property type="entry name" value="RNA polymerase II, clamp domain"/>
    <property type="match status" value="1"/>
</dbReference>
<evidence type="ECO:0000256" key="7">
    <source>
        <dbReference type="ARBA" id="ARBA00023163"/>
    </source>
</evidence>
<name>A0A559KJI3_9MOLU</name>
<dbReference type="GO" id="GO:0003677">
    <property type="term" value="F:DNA binding"/>
    <property type="evidence" value="ECO:0007669"/>
    <property type="project" value="UniProtKB-UniRule"/>
</dbReference>
<comment type="caution">
    <text evidence="12">The sequence shown here is derived from an EMBL/GenBank/DDBJ whole genome shotgun (WGS) entry which is preliminary data.</text>
</comment>
<comment type="similarity">
    <text evidence="2 9 10">Belongs to the RNA polymerase beta' chain family.</text>
</comment>
<feature type="domain" description="RNA polymerase N-terminal" evidence="11">
    <location>
        <begin position="374"/>
        <end position="654"/>
    </location>
</feature>
<dbReference type="HAMAP" id="MF_01322">
    <property type="entry name" value="RNApol_bact_RpoC"/>
    <property type="match status" value="1"/>
</dbReference>
<evidence type="ECO:0000256" key="9">
    <source>
        <dbReference type="HAMAP-Rule" id="MF_01322"/>
    </source>
</evidence>
<feature type="binding site" evidence="9">
    <location>
        <position position="602"/>
    </location>
    <ligand>
        <name>Mg(2+)</name>
        <dbReference type="ChEBI" id="CHEBI:18420"/>
    </ligand>
</feature>
<feature type="binding site" evidence="9">
    <location>
        <position position="228"/>
    </location>
    <ligand>
        <name>Zn(2+)</name>
        <dbReference type="ChEBI" id="CHEBI:29105"/>
        <label>1</label>
    </ligand>
</feature>
<dbReference type="GO" id="GO:0008270">
    <property type="term" value="F:zinc ion binding"/>
    <property type="evidence" value="ECO:0007669"/>
    <property type="project" value="UniProtKB-UniRule"/>
</dbReference>
<protein>
    <recommendedName>
        <fullName evidence="9">DNA-directed RNA polymerase subunit beta'</fullName>
        <shortName evidence="9">RNAP subunit beta'</shortName>
        <ecNumber evidence="9">2.7.7.6</ecNumber>
    </recommendedName>
    <alternativeName>
        <fullName evidence="9">RNA polymerase subunit beta'</fullName>
    </alternativeName>
    <alternativeName>
        <fullName evidence="9">Transcriptase subunit beta'</fullName>
    </alternativeName>
</protein>
<dbReference type="Gene3D" id="1.10.40.90">
    <property type="match status" value="1"/>
</dbReference>
<comment type="function">
    <text evidence="1 9 10">DNA-dependent RNA polymerase catalyzes the transcription of DNA into RNA using the four ribonucleoside triphosphates as substrates.</text>
</comment>
<dbReference type="EC" id="2.7.7.6" evidence="9"/>
<keyword evidence="9" id="KW-0460">Magnesium</keyword>
<keyword evidence="6 9" id="KW-0479">Metal-binding</keyword>
<evidence type="ECO:0000313" key="13">
    <source>
        <dbReference type="Proteomes" id="UP000320078"/>
    </source>
</evidence>
<dbReference type="CDD" id="cd02655">
    <property type="entry name" value="RNAP_beta'_C"/>
    <property type="match status" value="1"/>
</dbReference>
<dbReference type="Proteomes" id="UP000320078">
    <property type="component" value="Unassembled WGS sequence"/>
</dbReference>
<dbReference type="GO" id="GO:0003899">
    <property type="term" value="F:DNA-directed RNA polymerase activity"/>
    <property type="evidence" value="ECO:0007669"/>
    <property type="project" value="UniProtKB-UniRule"/>
</dbReference>
<dbReference type="OrthoDB" id="9815296at2"/>
<dbReference type="InterPro" id="IPR045867">
    <property type="entry name" value="DNA-dir_RpoC_beta_prime"/>
</dbReference>
<keyword evidence="7 9" id="KW-0804">Transcription</keyword>
<dbReference type="InterPro" id="IPR012754">
    <property type="entry name" value="DNA-dir_RpoC_beta_prime_bact"/>
</dbReference>
<keyword evidence="13" id="KW-1185">Reference proteome</keyword>
<comment type="cofactor">
    <cofactor evidence="9">
        <name>Mg(2+)</name>
        <dbReference type="ChEBI" id="CHEBI:18420"/>
    </cofactor>
    <text evidence="9">Binds 1 Mg(2+) ion per subunit.</text>
</comment>
<feature type="binding site" evidence="9">
    <location>
        <position position="1061"/>
    </location>
    <ligand>
        <name>Zn(2+)</name>
        <dbReference type="ChEBI" id="CHEBI:29105"/>
        <label>2</label>
    </ligand>
</feature>
<feature type="binding site" evidence="9">
    <location>
        <position position="213"/>
    </location>
    <ligand>
        <name>Zn(2+)</name>
        <dbReference type="ChEBI" id="CHEBI:29105"/>
        <label>1</label>
    </ligand>
</feature>
<dbReference type="InterPro" id="IPR007081">
    <property type="entry name" value="RNA_pol_Rpb1_5"/>
</dbReference>
<keyword evidence="4 9" id="KW-0808">Transferase</keyword>
<evidence type="ECO:0000256" key="5">
    <source>
        <dbReference type="ARBA" id="ARBA00022695"/>
    </source>
</evidence>
<comment type="cofactor">
    <cofactor evidence="9">
        <name>Zn(2+)</name>
        <dbReference type="ChEBI" id="CHEBI:29105"/>
    </cofactor>
    <text evidence="9">Binds 2 Zn(2+) ions per subunit.</text>
</comment>
<comment type="subunit">
    <text evidence="9">The RNAP catalytic core consists of 2 alpha, 1 beta, 1 beta' and 1 omega subunit. When a sigma factor is associated with the core the holoenzyme is formed, which can initiate transcription.</text>
</comment>
<feature type="binding site" evidence="9">
    <location>
        <position position="604"/>
    </location>
    <ligand>
        <name>Mg(2+)</name>
        <dbReference type="ChEBI" id="CHEBI:18420"/>
    </ligand>
</feature>
<dbReference type="Gene3D" id="2.40.50.100">
    <property type="match status" value="1"/>
</dbReference>
<dbReference type="Gene3D" id="1.10.274.100">
    <property type="entry name" value="RNA polymerase Rpb1, domain 3"/>
    <property type="match status" value="1"/>
</dbReference>
<keyword evidence="5 9" id="KW-0548">Nucleotidyltransferase</keyword>
<dbReference type="InterPro" id="IPR007080">
    <property type="entry name" value="RNA_pol_Rpb1_1"/>
</dbReference>
<dbReference type="InterPro" id="IPR042102">
    <property type="entry name" value="RNA_pol_Rpb1_3_sf"/>
</dbReference>
<feature type="binding site" evidence="9">
    <location>
        <position position="1071"/>
    </location>
    <ligand>
        <name>Zn(2+)</name>
        <dbReference type="ChEBI" id="CHEBI:29105"/>
        <label>2</label>
    </ligand>
</feature>
<dbReference type="Gene3D" id="2.40.40.20">
    <property type="match status" value="1"/>
</dbReference>
<dbReference type="Pfam" id="PF05000">
    <property type="entry name" value="RNA_pol_Rpb1_4"/>
    <property type="match status" value="1"/>
</dbReference>
<accession>A0A559KJI3</accession>
<dbReference type="InterPro" id="IPR038120">
    <property type="entry name" value="Rpb1_funnel_sf"/>
</dbReference>
<evidence type="ECO:0000256" key="6">
    <source>
        <dbReference type="ARBA" id="ARBA00022723"/>
    </source>
</evidence>
<dbReference type="NCBIfam" id="TIGR02386">
    <property type="entry name" value="rpoC_TIGR"/>
    <property type="match status" value="1"/>
</dbReference>
<dbReference type="Gene3D" id="1.10.1790.20">
    <property type="match status" value="1"/>
</dbReference>
<dbReference type="Pfam" id="PF04998">
    <property type="entry name" value="RNA_pol_Rpb1_5"/>
    <property type="match status" value="1"/>
</dbReference>
<sequence length="1369" mass="157310">MMNSKIRIENFLFSQKTLTELKLIGIEFINDFDSYTLENLSSLLSRDAFEAIIPVLKENFLPTKLENLNLNKEIINILNHKKIYNCSDLFHQDFNFLSKIFEKDLIQLEQVESLFRLYGYFIKNKTQTEDATKNKDEISLKQNDELYNSNKIYGSHEYEYFKIRLASPDEIRQWSYGEIVNYETINYRTAKPEFGGLFCPRIFGPVKDFQCSCIKKQILQKNQICPRCNVEITEKKVRRERMGHIELVSPIVHTWYLNSSPSRLAILLGIKAKELSKIVYYSSYIIISPGETKLKPKQIISEIQYAYYLEHFGNNFVALTGGEAVKQLLEELDLNQNIKYLRKIMKQVSKQKRDNIIKRLEIIESFNRSDNKPEWMVMDVIPVLPADLRPIVPLDGGRFATADINDLYRRIVNRNDRLKRQMKQKAPRLIIKNEKRMLQEAVDALFDNVKFNKKNNSNIEKSKNLKSLSEMLRGKQGRFRQNLLGKRVDYSARSVIIVGPDLKIHQCGIPRQMAVILFKPFMLNKLQEIKGIDKKSATLLYDKMNEFVWNVLEEVVKEHPVLLNRAPTLHRLGIQAFEPKLIDGKAIKLHPLVTPAFNADFDGDQMAVYLPLSLEAQAEARLLMLVSNNILDPKNGNPVLSPSQDMVLGNYYLTIEERKDRILKGYNDEQRNKEHQFKHRNEGKVFLDLKEAELAFYNKEIALHTRILVKTSQINSFFTEEQKEKYLVTTLGKMIFNDILPSDFPYIQEPTLFNLENKTPDIYFISKGIDPKIFFQQPLKVEPFKKKFLLMIIDLMFKKSNITETSKMLDNIKDLGFKYSTIAGITISHNDINVYSKKQELCEQVEDKITKIEKWYDDGFLTRAERKSLIIQEWKIVRDKIQDGLMREFEQDSNLFMISDSGARGNSSNFSQLSGMRGLMNSPKGEILEIPVKSSFKEGLTVAEFFNSTHGARKVSTDTAIKTAESGYLTRRLVDVAQDNIITQEDCGSDKGVTIEAIIRDEKEIISLSQRILNRFASEDIFNSENNNIIVRRNELISKVIIKKIIESGIDKVKIRSVLTCNCEHGICTKCYGLNLSTNQNVEIGEAVGVIAAQSIGEPGTQLTMRTFHTGGVLSVSDITQGLPRIQELFEARIPKGKAIISEYDGVVKKIKNNYHFSEITIIPYENPNNPHIYNVFSNIEILVHENMHVKAGDKLTTGSIDLKELLRVSDVETTQKYILEEVQKVYQSQSVNINDKHIEIIIRQMFKQILIVYEGDSELLPGLEVSIKEFKEVNKKMIQQKKNLAVGKTILLGITRSSLKSDSLLSAASFQETTKILIDAAIRGQVDHLYGLKENVIIGGLIPAGTGILKNSYFRYPLNQKISDNHKE</sequence>
<dbReference type="Pfam" id="PF04997">
    <property type="entry name" value="RNA_pol_Rpb1_1"/>
    <property type="match status" value="1"/>
</dbReference>
<evidence type="ECO:0000256" key="3">
    <source>
        <dbReference type="ARBA" id="ARBA00022478"/>
    </source>
</evidence>
<dbReference type="InterPro" id="IPR044893">
    <property type="entry name" value="RNA_pol_Rpb1_clamp_domain"/>
</dbReference>
<evidence type="ECO:0000256" key="2">
    <source>
        <dbReference type="ARBA" id="ARBA00006460"/>
    </source>
</evidence>
<dbReference type="CDD" id="cd01609">
    <property type="entry name" value="RNAP_beta'_N"/>
    <property type="match status" value="1"/>
</dbReference>
<dbReference type="EMBL" id="VIAE01000003">
    <property type="protein sequence ID" value="TVY12294.1"/>
    <property type="molecule type" value="Genomic_DNA"/>
</dbReference>
<dbReference type="Pfam" id="PF04983">
    <property type="entry name" value="RNA_pol_Rpb1_3"/>
    <property type="match status" value="1"/>
</dbReference>
<dbReference type="GO" id="GO:0000287">
    <property type="term" value="F:magnesium ion binding"/>
    <property type="evidence" value="ECO:0007669"/>
    <property type="project" value="UniProtKB-UniRule"/>
</dbReference>
<proteinExistence type="inferred from homology"/>
<organism evidence="12 13">
    <name type="scientific">Candidatus Phytoplasma pini</name>
    <dbReference type="NCBI Taxonomy" id="267362"/>
    <lineage>
        <taxon>Bacteria</taxon>
        <taxon>Bacillati</taxon>
        <taxon>Mycoplasmatota</taxon>
        <taxon>Mollicutes</taxon>
        <taxon>Acholeplasmatales</taxon>
        <taxon>Acholeplasmataceae</taxon>
        <taxon>Candidatus Phytoplasma</taxon>
    </lineage>
</organism>
<dbReference type="InterPro" id="IPR007066">
    <property type="entry name" value="RNA_pol_Rpb1_3"/>
</dbReference>
<dbReference type="SUPFAM" id="SSF64484">
    <property type="entry name" value="beta and beta-prime subunits of DNA dependent RNA-polymerase"/>
    <property type="match status" value="1"/>
</dbReference>
<reference evidence="12 13" key="1">
    <citation type="submission" date="2019-06" db="EMBL/GenBank/DDBJ databases">
        <title>Draft Genome Sequence of Candidatus Phytoplasma pini-Related Strain MDPP: A Resource for Comparative Genomics of Gymnosperm-infecting Phytoplasmas.</title>
        <authorList>
            <person name="Cai W."/>
            <person name="Costanzo S."/>
            <person name="Shao J."/>
            <person name="Zhao Y."/>
            <person name="Davis R."/>
        </authorList>
    </citation>
    <scope>NUCLEOTIDE SEQUENCE [LARGE SCALE GENOMIC DNA]</scope>
    <source>
        <strain evidence="12 13">MDPP</strain>
    </source>
</reference>
<evidence type="ECO:0000256" key="8">
    <source>
        <dbReference type="ARBA" id="ARBA00048552"/>
    </source>
</evidence>
<dbReference type="PANTHER" id="PTHR19376">
    <property type="entry name" value="DNA-DIRECTED RNA POLYMERASE"/>
    <property type="match status" value="1"/>
</dbReference>
<keyword evidence="9" id="KW-0862">Zinc</keyword>
<dbReference type="RefSeq" id="WP_144658324.1">
    <property type="nucleotide sequence ID" value="NZ_VIAE01000003.1"/>
</dbReference>
<dbReference type="Gene3D" id="1.10.150.390">
    <property type="match status" value="1"/>
</dbReference>
<dbReference type="InterPro" id="IPR006592">
    <property type="entry name" value="RNA_pol_N"/>
</dbReference>
<evidence type="ECO:0000256" key="10">
    <source>
        <dbReference type="RuleBase" id="RU004279"/>
    </source>
</evidence>
<dbReference type="GO" id="GO:0006351">
    <property type="term" value="P:DNA-templated transcription"/>
    <property type="evidence" value="ECO:0007669"/>
    <property type="project" value="UniProtKB-UniRule"/>
</dbReference>
<gene>
    <name evidence="9 12" type="primary">rpoC</name>
    <name evidence="12" type="ORF">MDPP_00174</name>
</gene>
<feature type="binding site" evidence="9">
    <location>
        <position position="600"/>
    </location>
    <ligand>
        <name>Mg(2+)</name>
        <dbReference type="ChEBI" id="CHEBI:18420"/>
    </ligand>
</feature>
<evidence type="ECO:0000256" key="1">
    <source>
        <dbReference type="ARBA" id="ARBA00004026"/>
    </source>
</evidence>
<dbReference type="InterPro" id="IPR007083">
    <property type="entry name" value="RNA_pol_Rpb1_4"/>
</dbReference>
<feature type="binding site" evidence="9">
    <location>
        <position position="987"/>
    </location>
    <ligand>
        <name>Zn(2+)</name>
        <dbReference type="ChEBI" id="CHEBI:29105"/>
        <label>2</label>
    </ligand>
</feature>
<evidence type="ECO:0000259" key="11">
    <source>
        <dbReference type="SMART" id="SM00663"/>
    </source>
</evidence>
<feature type="binding site" evidence="9">
    <location>
        <position position="225"/>
    </location>
    <ligand>
        <name>Zn(2+)</name>
        <dbReference type="ChEBI" id="CHEBI:29105"/>
        <label>1</label>
    </ligand>
</feature>
<dbReference type="Pfam" id="PF00623">
    <property type="entry name" value="RNA_pol_Rpb1_2"/>
    <property type="match status" value="1"/>
</dbReference>
<dbReference type="InterPro" id="IPR000722">
    <property type="entry name" value="RNA_pol_asu"/>
</dbReference>
<keyword evidence="3 9" id="KW-0240">DNA-directed RNA polymerase</keyword>
<comment type="catalytic activity">
    <reaction evidence="8 9 10">
        <text>RNA(n) + a ribonucleoside 5'-triphosphate = RNA(n+1) + diphosphate</text>
        <dbReference type="Rhea" id="RHEA:21248"/>
        <dbReference type="Rhea" id="RHEA-COMP:14527"/>
        <dbReference type="Rhea" id="RHEA-COMP:17342"/>
        <dbReference type="ChEBI" id="CHEBI:33019"/>
        <dbReference type="ChEBI" id="CHEBI:61557"/>
        <dbReference type="ChEBI" id="CHEBI:140395"/>
        <dbReference type="EC" id="2.7.7.6"/>
    </reaction>
</comment>
<dbReference type="SMART" id="SM00663">
    <property type="entry name" value="RPOLA_N"/>
    <property type="match status" value="1"/>
</dbReference>
<evidence type="ECO:0000313" key="12">
    <source>
        <dbReference type="EMBL" id="TVY12294.1"/>
    </source>
</evidence>
<dbReference type="Gene3D" id="1.10.132.30">
    <property type="match status" value="1"/>
</dbReference>